<sequence>MGKITEFFRTLWHGSPQPRLEMPDPDGKITRSEAQQAMEVARQMMNPSEASKRADYEIAVQTFIRYWTGLDAVSNGLGFGPQSPTLIQEFMRGFVKNWTWITGNAADLADYPEVMAPTFYQVPAAAPVRYGDIVVFKRDALHPHGNVGIVAKTPIIDGYVNVFTQTYTDGCRVVLEPANLAAIYRKNHAAEVH</sequence>
<protein>
    <submittedName>
        <fullName evidence="1">Uncharacterized protein</fullName>
    </submittedName>
</protein>
<gene>
    <name evidence="1" type="ORF">ArV1_097</name>
</gene>
<reference evidence="1 2" key="1">
    <citation type="submission" date="2014-10" db="EMBL/GenBank/DDBJ databases">
        <title>Genome of vB_ArtM-ArV1 - first myovirus infecting Arthrobacter sp.</title>
        <authorList>
            <person name="Simoliunas E."/>
            <person name="Kaliniene L."/>
            <person name="Stasilo M."/>
            <person name="Meskys R."/>
        </authorList>
    </citation>
    <scope>NUCLEOTIDE SEQUENCE [LARGE SCALE GENOMIC DNA]</scope>
</reference>
<dbReference type="EMBL" id="KM879463">
    <property type="protein sequence ID" value="AIZ01784.1"/>
    <property type="molecule type" value="Genomic_DNA"/>
</dbReference>
<evidence type="ECO:0000313" key="1">
    <source>
        <dbReference type="EMBL" id="AIZ01784.1"/>
    </source>
</evidence>
<organism evidence="1 2">
    <name type="scientific">Arthrobacter phage vB_ArtM-ArV1</name>
    <dbReference type="NCBI Taxonomy" id="1566993"/>
    <lineage>
        <taxon>Viruses</taxon>
        <taxon>Duplodnaviria</taxon>
        <taxon>Heunggongvirae</taxon>
        <taxon>Uroviricota</taxon>
        <taxon>Caudoviricetes</taxon>
        <taxon>Klausavirus</taxon>
        <taxon>Klausavirus ArV1</taxon>
    </lineage>
</organism>
<dbReference type="Proteomes" id="UP000031071">
    <property type="component" value="Segment"/>
</dbReference>
<accession>A0A0A7HEW8</accession>
<dbReference type="RefSeq" id="YP_009126130.1">
    <property type="nucleotide sequence ID" value="NC_026606.1"/>
</dbReference>
<dbReference type="GeneID" id="23680939"/>
<evidence type="ECO:0000313" key="2">
    <source>
        <dbReference type="Proteomes" id="UP000031071"/>
    </source>
</evidence>
<proteinExistence type="predicted"/>
<keyword evidence="2" id="KW-1185">Reference proteome</keyword>
<name>A0A0A7HEW8_9CAUD</name>
<dbReference type="KEGG" id="vg:23680939"/>
<dbReference type="OrthoDB" id="33289at10239"/>